<organism evidence="1 2">
    <name type="scientific">Marinitoga hydrogenitolerans (strain DSM 16785 / JCM 12826 / AT1271)</name>
    <dbReference type="NCBI Taxonomy" id="1122195"/>
    <lineage>
        <taxon>Bacteria</taxon>
        <taxon>Thermotogati</taxon>
        <taxon>Thermotogota</taxon>
        <taxon>Thermotogae</taxon>
        <taxon>Petrotogales</taxon>
        <taxon>Petrotogaceae</taxon>
        <taxon>Marinitoga</taxon>
    </lineage>
</organism>
<evidence type="ECO:0000313" key="2">
    <source>
        <dbReference type="Proteomes" id="UP000184334"/>
    </source>
</evidence>
<dbReference type="RefSeq" id="WP_072865818.1">
    <property type="nucleotide sequence ID" value="NZ_FQUI01000042.1"/>
</dbReference>
<comment type="caution">
    <text evidence="1">The sequence shown here is derived from an EMBL/GenBank/DDBJ whole genome shotgun (WGS) entry which is preliminary data.</text>
</comment>
<keyword evidence="2" id="KW-1185">Reference proteome</keyword>
<dbReference type="Proteomes" id="UP000184334">
    <property type="component" value="Unassembled WGS sequence"/>
</dbReference>
<evidence type="ECO:0008006" key="3">
    <source>
        <dbReference type="Google" id="ProtNLM"/>
    </source>
</evidence>
<proteinExistence type="predicted"/>
<gene>
    <name evidence="1" type="ORF">SAMN02745164_01937</name>
</gene>
<protein>
    <recommendedName>
        <fullName evidence="3">Outer membrane protein beta-barrel domain-containing protein</fullName>
    </recommendedName>
</protein>
<evidence type="ECO:0000313" key="1">
    <source>
        <dbReference type="EMBL" id="SHF17574.1"/>
    </source>
</evidence>
<accession>A0A1M4ZHR1</accession>
<sequence>MKKIFVIILMFISFLGFSLPILNPSPDVVNEGTVQVVMVSSGSYGLRYGLFGIMEVGYSSVEGDGYLKIGFENLLGVPLKVATTYGYLFDGTGFVVNGILGYEGEKVKVSGGMMFSKSQEYSADSIDLVDLYELNPFVSLNVKIDNISNVNIEANFPVYTSNSSASRSIPSLSLYATQKYDNVFFYKYAAIYGGIKYDFATVKILFGVSGEIELIKNPEN</sequence>
<dbReference type="STRING" id="1122195.SAMN02745164_01937"/>
<dbReference type="AlphaFoldDB" id="A0A1M4ZHR1"/>
<reference evidence="1" key="1">
    <citation type="submission" date="2016-11" db="EMBL/GenBank/DDBJ databases">
        <authorList>
            <person name="Varghese N."/>
            <person name="Submissions S."/>
        </authorList>
    </citation>
    <scope>NUCLEOTIDE SEQUENCE [LARGE SCALE GENOMIC DNA]</scope>
    <source>
        <strain evidence="1">DSM 16785</strain>
    </source>
</reference>
<dbReference type="OrthoDB" id="46446at2"/>
<name>A0A1M4ZHR1_MARH1</name>
<dbReference type="EMBL" id="FQUI01000042">
    <property type="protein sequence ID" value="SHF17574.1"/>
    <property type="molecule type" value="Genomic_DNA"/>
</dbReference>